<dbReference type="PANTHER" id="PTHR45681:SF6">
    <property type="entry name" value="POLYKETIDE SYNTHASE 37"/>
    <property type="match status" value="1"/>
</dbReference>
<dbReference type="InterPro" id="IPR050444">
    <property type="entry name" value="Polyketide_Synthase"/>
</dbReference>
<accession>A0ABR2UE81</accession>
<dbReference type="CDD" id="cd05195">
    <property type="entry name" value="enoyl_red"/>
    <property type="match status" value="1"/>
</dbReference>
<dbReference type="EMBL" id="JARVKF010000448">
    <property type="protein sequence ID" value="KAK9412831.1"/>
    <property type="molecule type" value="Genomic_DNA"/>
</dbReference>
<dbReference type="SMART" id="SM00829">
    <property type="entry name" value="PKS_ER"/>
    <property type="match status" value="1"/>
</dbReference>
<reference evidence="3 4" key="1">
    <citation type="journal article" date="2024" name="J. Plant Pathol.">
        <title>Sequence and assembly of the genome of Seiridium unicorne, isolate CBS 538.82, causal agent of cypress canker disease.</title>
        <authorList>
            <person name="Scali E."/>
            <person name="Rocca G.D."/>
            <person name="Danti R."/>
            <person name="Garbelotto M."/>
            <person name="Barberini S."/>
            <person name="Baroncelli R."/>
            <person name="Emiliani G."/>
        </authorList>
    </citation>
    <scope>NUCLEOTIDE SEQUENCE [LARGE SCALE GENOMIC DNA]</scope>
    <source>
        <strain evidence="3 4">BM-138-508</strain>
    </source>
</reference>
<gene>
    <name evidence="3" type="ORF">SUNI508_12340</name>
</gene>
<dbReference type="PANTHER" id="PTHR45681">
    <property type="entry name" value="POLYKETIDE SYNTHASE 44-RELATED"/>
    <property type="match status" value="1"/>
</dbReference>
<keyword evidence="4" id="KW-1185">Reference proteome</keyword>
<feature type="domain" description="Enoyl reductase (ER)" evidence="2">
    <location>
        <begin position="1"/>
        <end position="145"/>
    </location>
</feature>
<sequence>MEIFATVGSEVKRALLRDEYGIADDHIFNSRDLSLVKGVKRMTGGRGHCLAPFGTFIEIGLKDTLGNTRLDMHPFIKDATFSFFNLNHIERKRPDLIGTIIRGAFDLQRRGITRPVTTVITHDISDVENAFRPMQTGKHVGKISLTFNDNSIVPVIGSKVTGTLGSSCNMSTNAPCQYAISTLGYKCAAHH</sequence>
<dbReference type="InterPro" id="IPR036291">
    <property type="entry name" value="NAD(P)-bd_dom_sf"/>
</dbReference>
<evidence type="ECO:0000313" key="4">
    <source>
        <dbReference type="Proteomes" id="UP001408356"/>
    </source>
</evidence>
<comment type="caution">
    <text evidence="3">The sequence shown here is derived from an EMBL/GenBank/DDBJ whole genome shotgun (WGS) entry which is preliminary data.</text>
</comment>
<dbReference type="Proteomes" id="UP001408356">
    <property type="component" value="Unassembled WGS sequence"/>
</dbReference>
<evidence type="ECO:0000259" key="2">
    <source>
        <dbReference type="SMART" id="SM00829"/>
    </source>
</evidence>
<proteinExistence type="predicted"/>
<name>A0ABR2UE81_9PEZI</name>
<protein>
    <submittedName>
        <fullName evidence="3">Carrier domain-containing protein</fullName>
    </submittedName>
</protein>
<evidence type="ECO:0000256" key="1">
    <source>
        <dbReference type="ARBA" id="ARBA00022679"/>
    </source>
</evidence>
<dbReference type="SUPFAM" id="SSF51735">
    <property type="entry name" value="NAD(P)-binding Rossmann-fold domains"/>
    <property type="match status" value="1"/>
</dbReference>
<keyword evidence="1" id="KW-0808">Transferase</keyword>
<dbReference type="Gene3D" id="3.90.180.10">
    <property type="entry name" value="Medium-chain alcohol dehydrogenases, catalytic domain"/>
    <property type="match status" value="1"/>
</dbReference>
<organism evidence="3 4">
    <name type="scientific">Seiridium unicorne</name>
    <dbReference type="NCBI Taxonomy" id="138068"/>
    <lineage>
        <taxon>Eukaryota</taxon>
        <taxon>Fungi</taxon>
        <taxon>Dikarya</taxon>
        <taxon>Ascomycota</taxon>
        <taxon>Pezizomycotina</taxon>
        <taxon>Sordariomycetes</taxon>
        <taxon>Xylariomycetidae</taxon>
        <taxon>Amphisphaeriales</taxon>
        <taxon>Sporocadaceae</taxon>
        <taxon>Seiridium</taxon>
    </lineage>
</organism>
<evidence type="ECO:0000313" key="3">
    <source>
        <dbReference type="EMBL" id="KAK9412831.1"/>
    </source>
</evidence>
<dbReference type="InterPro" id="IPR020843">
    <property type="entry name" value="ER"/>
</dbReference>